<dbReference type="Ensembl" id="ENSPMGT00000025637.1">
    <property type="protein sequence ID" value="ENSPMGP00000024060.1"/>
    <property type="gene ID" value="ENSPMGG00000019457.1"/>
</dbReference>
<organism evidence="1 2">
    <name type="scientific">Periophthalmus magnuspinnatus</name>
    <dbReference type="NCBI Taxonomy" id="409849"/>
    <lineage>
        <taxon>Eukaryota</taxon>
        <taxon>Metazoa</taxon>
        <taxon>Chordata</taxon>
        <taxon>Craniata</taxon>
        <taxon>Vertebrata</taxon>
        <taxon>Euteleostomi</taxon>
        <taxon>Actinopterygii</taxon>
        <taxon>Neopterygii</taxon>
        <taxon>Teleostei</taxon>
        <taxon>Neoteleostei</taxon>
        <taxon>Acanthomorphata</taxon>
        <taxon>Gobiaria</taxon>
        <taxon>Gobiiformes</taxon>
        <taxon>Gobioidei</taxon>
        <taxon>Gobiidae</taxon>
        <taxon>Oxudercinae</taxon>
        <taxon>Periophthalmus</taxon>
    </lineage>
</organism>
<dbReference type="Proteomes" id="UP000261520">
    <property type="component" value="Unplaced"/>
</dbReference>
<accession>A0A3B4B4Z3</accession>
<name>A0A3B4B4Z3_9GOBI</name>
<evidence type="ECO:0000313" key="1">
    <source>
        <dbReference type="Ensembl" id="ENSPMGP00000024060.1"/>
    </source>
</evidence>
<sequence length="185" mass="20684">MSLHLKSPSRHTVITPLVAYNVWVVDGEDVTPRPLTHSDPGAPKRSLFLIDEGSDSDSDLGHTETITVYSNLYSLSLLCTVYSLSLCTIYSLSLLCTIYSLSLCTICSLSLLCTYPNHFNVETVSISLFCYRQSNRRYIELCKTKLGNDTFKERGMQTFDNARKTISIQTDAVVTAETGYTFSSY</sequence>
<reference evidence="1" key="2">
    <citation type="submission" date="2025-09" db="UniProtKB">
        <authorList>
            <consortium name="Ensembl"/>
        </authorList>
    </citation>
    <scope>IDENTIFICATION</scope>
</reference>
<proteinExistence type="predicted"/>
<protein>
    <submittedName>
        <fullName evidence="1">Uncharacterized protein</fullName>
    </submittedName>
</protein>
<dbReference type="AlphaFoldDB" id="A0A3B4B4Z3"/>
<reference evidence="1" key="1">
    <citation type="submission" date="2025-08" db="UniProtKB">
        <authorList>
            <consortium name="Ensembl"/>
        </authorList>
    </citation>
    <scope>IDENTIFICATION</scope>
</reference>
<keyword evidence="2" id="KW-1185">Reference proteome</keyword>
<evidence type="ECO:0000313" key="2">
    <source>
        <dbReference type="Proteomes" id="UP000261520"/>
    </source>
</evidence>